<dbReference type="EMBL" id="CAJPDT010000013">
    <property type="protein sequence ID" value="CAF9914557.1"/>
    <property type="molecule type" value="Genomic_DNA"/>
</dbReference>
<protein>
    <submittedName>
        <fullName evidence="2">Uncharacterized protein</fullName>
    </submittedName>
</protein>
<keyword evidence="3" id="KW-1185">Reference proteome</keyword>
<dbReference type="Gene3D" id="3.40.1310.20">
    <property type="match status" value="1"/>
</dbReference>
<reference evidence="2" key="1">
    <citation type="submission" date="2021-03" db="EMBL/GenBank/DDBJ databases">
        <authorList>
            <person name="Tagirdzhanova G."/>
        </authorList>
    </citation>
    <scope>NUCLEOTIDE SEQUENCE</scope>
</reference>
<feature type="compositionally biased region" description="Basic and acidic residues" evidence="1">
    <location>
        <begin position="25"/>
        <end position="35"/>
    </location>
</feature>
<dbReference type="OrthoDB" id="5425913at2759"/>
<accession>A0A8H3I4D3</accession>
<organism evidence="2 3">
    <name type="scientific">Imshaugia aleurites</name>
    <dbReference type="NCBI Taxonomy" id="172621"/>
    <lineage>
        <taxon>Eukaryota</taxon>
        <taxon>Fungi</taxon>
        <taxon>Dikarya</taxon>
        <taxon>Ascomycota</taxon>
        <taxon>Pezizomycotina</taxon>
        <taxon>Lecanoromycetes</taxon>
        <taxon>OSLEUM clade</taxon>
        <taxon>Lecanoromycetidae</taxon>
        <taxon>Lecanorales</taxon>
        <taxon>Lecanorineae</taxon>
        <taxon>Parmeliaceae</taxon>
        <taxon>Imshaugia</taxon>
    </lineage>
</organism>
<evidence type="ECO:0000313" key="2">
    <source>
        <dbReference type="EMBL" id="CAF9914557.1"/>
    </source>
</evidence>
<comment type="caution">
    <text evidence="2">The sequence shown here is derived from an EMBL/GenBank/DDBJ whole genome shotgun (WGS) entry which is preliminary data.</text>
</comment>
<feature type="region of interest" description="Disordered" evidence="1">
    <location>
        <begin position="18"/>
        <end position="39"/>
    </location>
</feature>
<evidence type="ECO:0000256" key="1">
    <source>
        <dbReference type="SAM" id="MobiDB-lite"/>
    </source>
</evidence>
<name>A0A8H3I4D3_9LECA</name>
<proteinExistence type="predicted"/>
<dbReference type="AlphaFoldDB" id="A0A8H3I4D3"/>
<dbReference type="Proteomes" id="UP000664534">
    <property type="component" value="Unassembled WGS sequence"/>
</dbReference>
<sequence length="165" mass="18751">MAELEGIPAVEHALADNGAEEEDLEFGKEKDEHPHAHGKYRFNGQHISVTWSRSTIDSQDEFHKQLTAVLPAGVRIFDDRELHQDSTLQYLVVFSFAHKVHWLYAAKKFSIEGDTNAVRFEKLKPRVPVSGFLNRRSVLCSEDGVAFGEIWWFIGRSGAGREVQE</sequence>
<gene>
    <name evidence="2" type="ORF">IMSHALPRED_001942</name>
</gene>
<evidence type="ECO:0000313" key="3">
    <source>
        <dbReference type="Proteomes" id="UP000664534"/>
    </source>
</evidence>